<dbReference type="AlphaFoldDB" id="A0A7X0H941"/>
<evidence type="ECO:0000313" key="5">
    <source>
        <dbReference type="Proteomes" id="UP000541810"/>
    </source>
</evidence>
<keyword evidence="5" id="KW-1185">Reference proteome</keyword>
<evidence type="ECO:0000259" key="3">
    <source>
        <dbReference type="Pfam" id="PF00294"/>
    </source>
</evidence>
<evidence type="ECO:0000256" key="2">
    <source>
        <dbReference type="ARBA" id="ARBA00022777"/>
    </source>
</evidence>
<proteinExistence type="predicted"/>
<sequence length="303" mass="32067">MSLIVTGSIGIDTIHTPTGQAPDVLGGSAIYFAAAASFHGPVRLVGAVGDDFPDELEKPFHHFDIDLAGLEKRQGSKTFRWTGKYLENMNDRETLSVDLNVLAEDLPPVPEAFKNSEYLFLANTHPGGQLALLEQFPAAKLTVADTMDLWIETEPDLLKTLLGKIDGLVLNDSEAHLLTGETNIVKAGEAVLALGPKFVVIKKGEHGAFLLHADGAVALPAYPAKDVIDPTGAGDTFGGGMMGYLAASGGDTSLSSLKKAMAAGTVVASYNIESFSLGKLMEIGKSDLELRHSEFAAMLDVSE</sequence>
<feature type="domain" description="Carbohydrate kinase PfkB" evidence="3">
    <location>
        <begin position="26"/>
        <end position="276"/>
    </location>
</feature>
<dbReference type="PANTHER" id="PTHR10584:SF166">
    <property type="entry name" value="RIBOKINASE"/>
    <property type="match status" value="1"/>
</dbReference>
<accession>A0A7X0H941</accession>
<dbReference type="RefSeq" id="WP_184679019.1">
    <property type="nucleotide sequence ID" value="NZ_JACHGY010000001.1"/>
</dbReference>
<dbReference type="PANTHER" id="PTHR10584">
    <property type="entry name" value="SUGAR KINASE"/>
    <property type="match status" value="1"/>
</dbReference>
<dbReference type="Proteomes" id="UP000541810">
    <property type="component" value="Unassembled WGS sequence"/>
</dbReference>
<dbReference type="EMBL" id="JACHGY010000001">
    <property type="protein sequence ID" value="MBB6431562.1"/>
    <property type="molecule type" value="Genomic_DNA"/>
</dbReference>
<gene>
    <name evidence="4" type="ORF">HNQ40_003368</name>
</gene>
<dbReference type="InterPro" id="IPR011611">
    <property type="entry name" value="PfkB_dom"/>
</dbReference>
<organism evidence="4 5">
    <name type="scientific">Algisphaera agarilytica</name>
    <dbReference type="NCBI Taxonomy" id="1385975"/>
    <lineage>
        <taxon>Bacteria</taxon>
        <taxon>Pseudomonadati</taxon>
        <taxon>Planctomycetota</taxon>
        <taxon>Phycisphaerae</taxon>
        <taxon>Phycisphaerales</taxon>
        <taxon>Phycisphaeraceae</taxon>
        <taxon>Algisphaera</taxon>
    </lineage>
</organism>
<reference evidence="4 5" key="1">
    <citation type="submission" date="2020-08" db="EMBL/GenBank/DDBJ databases">
        <title>Genomic Encyclopedia of Type Strains, Phase IV (KMG-IV): sequencing the most valuable type-strain genomes for metagenomic binning, comparative biology and taxonomic classification.</title>
        <authorList>
            <person name="Goeker M."/>
        </authorList>
    </citation>
    <scope>NUCLEOTIDE SEQUENCE [LARGE SCALE GENOMIC DNA]</scope>
    <source>
        <strain evidence="4 5">DSM 103725</strain>
    </source>
</reference>
<evidence type="ECO:0000313" key="4">
    <source>
        <dbReference type="EMBL" id="MBB6431562.1"/>
    </source>
</evidence>
<dbReference type="GO" id="GO:0005829">
    <property type="term" value="C:cytosol"/>
    <property type="evidence" value="ECO:0007669"/>
    <property type="project" value="TreeGrafter"/>
</dbReference>
<name>A0A7X0H941_9BACT</name>
<dbReference type="Pfam" id="PF00294">
    <property type="entry name" value="PfkB"/>
    <property type="match status" value="1"/>
</dbReference>
<dbReference type="InterPro" id="IPR002173">
    <property type="entry name" value="Carboh/pur_kinase_PfkB_CS"/>
</dbReference>
<evidence type="ECO:0000256" key="1">
    <source>
        <dbReference type="ARBA" id="ARBA00022679"/>
    </source>
</evidence>
<keyword evidence="1" id="KW-0808">Transferase</keyword>
<dbReference type="Gene3D" id="3.40.1190.20">
    <property type="match status" value="1"/>
</dbReference>
<dbReference type="InterPro" id="IPR029056">
    <property type="entry name" value="Ribokinase-like"/>
</dbReference>
<dbReference type="PROSITE" id="PS00584">
    <property type="entry name" value="PFKB_KINASES_2"/>
    <property type="match status" value="1"/>
</dbReference>
<keyword evidence="2 4" id="KW-0418">Kinase</keyword>
<dbReference type="GO" id="GO:0016301">
    <property type="term" value="F:kinase activity"/>
    <property type="evidence" value="ECO:0007669"/>
    <property type="project" value="UniProtKB-KW"/>
</dbReference>
<comment type="caution">
    <text evidence="4">The sequence shown here is derived from an EMBL/GenBank/DDBJ whole genome shotgun (WGS) entry which is preliminary data.</text>
</comment>
<dbReference type="SUPFAM" id="SSF53613">
    <property type="entry name" value="Ribokinase-like"/>
    <property type="match status" value="1"/>
</dbReference>
<protein>
    <submittedName>
        <fullName evidence="4">Sugar/nucleoside kinase (Ribokinase family)</fullName>
    </submittedName>
</protein>